<dbReference type="Proteomes" id="UP000283683">
    <property type="component" value="Unassembled WGS sequence"/>
</dbReference>
<dbReference type="Proteomes" id="UP000266066">
    <property type="component" value="Unassembled WGS sequence"/>
</dbReference>
<accession>A0A173VW76</accession>
<evidence type="ECO:0000313" key="7">
    <source>
        <dbReference type="EMBL" id="RGM50786.1"/>
    </source>
</evidence>
<reference evidence="22 23" key="2">
    <citation type="submission" date="2018-08" db="EMBL/GenBank/DDBJ databases">
        <title>A genome reference for cultivated species of the human gut microbiota.</title>
        <authorList>
            <person name="Zou Y."/>
            <person name="Xue W."/>
            <person name="Luo G."/>
        </authorList>
    </citation>
    <scope>NUCLEOTIDE SEQUENCE [LARGE SCALE GENOMIC DNA]</scope>
    <source>
        <strain evidence="14 27">AF06-19</strain>
        <strain evidence="13 36">AF12-8</strain>
        <strain evidence="12 28">AF17-27</strain>
        <strain evidence="11 29">AF18-16LB</strain>
        <strain evidence="10 26">AF25-15</strain>
        <strain evidence="20 32">AM16-11</strain>
        <strain evidence="19 31">AM29-10</strain>
        <strain evidence="18 30">AM30-13AC</strain>
        <strain evidence="17 33">AM36-3AA</strain>
        <strain evidence="16 34">AM42-17AT</strain>
        <strain evidence="15 35">AM44-1AT</strain>
        <strain evidence="9 24">OM05-6AA</strain>
        <strain evidence="8 23">OM07-13</strain>
        <strain evidence="7 22">OM08-12AT</strain>
        <strain evidence="6 25">TF11-15AC</strain>
    </source>
</reference>
<evidence type="ECO:0000313" key="4">
    <source>
        <dbReference type="EMBL" id="MSC61676.1"/>
    </source>
</evidence>
<dbReference type="EMBL" id="QSJS01000048">
    <property type="protein sequence ID" value="RHD89122.1"/>
    <property type="molecule type" value="Genomic_DNA"/>
</dbReference>
<evidence type="ECO:0000313" key="34">
    <source>
        <dbReference type="Proteomes" id="UP000286220"/>
    </source>
</evidence>
<dbReference type="Proteomes" id="UP000286341">
    <property type="component" value="Unassembled WGS sequence"/>
</dbReference>
<evidence type="ECO:0000313" key="19">
    <source>
        <dbReference type="EMBL" id="RHE30168.1"/>
    </source>
</evidence>
<dbReference type="Proteomes" id="UP000260758">
    <property type="component" value="Unassembled WGS sequence"/>
</dbReference>
<gene>
    <name evidence="20" type="ORF">DW172_16895</name>
    <name evidence="19" type="ORF">DW753_14600</name>
    <name evidence="18" type="ORF">DW775_15890</name>
    <name evidence="17" type="ORF">DW848_16625</name>
    <name evidence="16" type="ORF">DW912_16150</name>
    <name evidence="15" type="ORF">DW948_15645</name>
    <name evidence="14" type="ORF">DWV45_12910</name>
    <name evidence="13" type="ORF">DWV78_16170</name>
    <name evidence="12" type="ORF">DWW89_17120</name>
    <name evidence="11" type="ORF">DWX06_16275</name>
    <name evidence="10" type="ORF">DWY38_16650</name>
    <name evidence="9" type="ORF">DXB72_09320</name>
    <name evidence="8" type="ORF">DXB99_19315</name>
    <name evidence="7" type="ORF">DXC13_06625</name>
    <name evidence="6" type="ORF">DXD13_16205</name>
    <name evidence="1" type="ORF">ERS852580_03533</name>
    <name evidence="5" type="ORF">G4319_15280</name>
    <name evidence="4" type="ORF">GKE07_16160</name>
    <name evidence="2" type="ORF">LIZ82_16235</name>
    <name evidence="3" type="ORF">LK487_13345</name>
</gene>
<reference evidence="4 37" key="3">
    <citation type="journal article" date="2019" name="Nat. Med.">
        <title>A library of human gut bacterial isolates paired with longitudinal multiomics data enables mechanistic microbiome research.</title>
        <authorList>
            <person name="Poyet M."/>
            <person name="Groussin M."/>
            <person name="Gibbons S.M."/>
            <person name="Avila-Pacheco J."/>
            <person name="Jiang X."/>
            <person name="Kearney S.M."/>
            <person name="Perrotta A.R."/>
            <person name="Berdy B."/>
            <person name="Zhao S."/>
            <person name="Lieberman T.D."/>
            <person name="Swanson P.K."/>
            <person name="Smith M."/>
            <person name="Roesemann S."/>
            <person name="Alexander J.E."/>
            <person name="Rich S.A."/>
            <person name="Livny J."/>
            <person name="Vlamakis H."/>
            <person name="Clish C."/>
            <person name="Bullock K."/>
            <person name="Deik A."/>
            <person name="Scott J."/>
            <person name="Pierce K.A."/>
            <person name="Xavier R.J."/>
            <person name="Alm E.J."/>
        </authorList>
    </citation>
    <scope>NUCLEOTIDE SEQUENCE [LARGE SCALE GENOMIC DNA]</scope>
    <source>
        <strain evidence="4 37">BIOML-A11</strain>
    </source>
</reference>
<dbReference type="Proteomes" id="UP001193670">
    <property type="component" value="Unassembled WGS sequence"/>
</dbReference>
<dbReference type="Proteomes" id="UP000284835">
    <property type="component" value="Unassembled WGS sequence"/>
</dbReference>
<evidence type="ECO:0000313" key="33">
    <source>
        <dbReference type="Proteomes" id="UP000286104"/>
    </source>
</evidence>
<dbReference type="EMBL" id="QSHU01000051">
    <property type="protein sequence ID" value="RHC33839.1"/>
    <property type="molecule type" value="Genomic_DNA"/>
</dbReference>
<evidence type="ECO:0000313" key="35">
    <source>
        <dbReference type="Proteomes" id="UP000286341"/>
    </source>
</evidence>
<dbReference type="Proteomes" id="UP000260970">
    <property type="component" value="Unassembled WGS sequence"/>
</dbReference>
<dbReference type="EMBL" id="QRXG01000056">
    <property type="protein sequence ID" value="RGT76601.1"/>
    <property type="molecule type" value="Genomic_DNA"/>
</dbReference>
<evidence type="ECO:0000313" key="5">
    <source>
        <dbReference type="EMBL" id="NSC28651.1"/>
    </source>
</evidence>
<evidence type="ECO:0000313" key="12">
    <source>
        <dbReference type="EMBL" id="RGU17794.1"/>
    </source>
</evidence>
<reference evidence="1 21" key="1">
    <citation type="submission" date="2015-09" db="EMBL/GenBank/DDBJ databases">
        <authorList>
            <consortium name="Pathogen Informatics"/>
        </authorList>
    </citation>
    <scope>NUCLEOTIDE SEQUENCE [LARGE SCALE GENOMIC DNA]</scope>
    <source>
        <strain evidence="1 21">2789STDY5834968</strain>
    </source>
</reference>
<evidence type="ECO:0000313" key="18">
    <source>
        <dbReference type="EMBL" id="RHD89122.1"/>
    </source>
</evidence>
<reference evidence="3" key="7">
    <citation type="submission" date="2021-10" db="EMBL/GenBank/DDBJ databases">
        <title>Collection of gut derived symbiotic bacterial strains cultured from healthy donors.</title>
        <authorList>
            <person name="Lin H."/>
            <person name="Littmann E."/>
            <person name="Claire K."/>
            <person name="Pamer E."/>
        </authorList>
    </citation>
    <scope>NUCLEOTIDE SEQUENCE</scope>
    <source>
        <strain evidence="3">MSK.22.92</strain>
    </source>
</reference>
<evidence type="ECO:0000313" key="23">
    <source>
        <dbReference type="Proteomes" id="UP000260758"/>
    </source>
</evidence>
<evidence type="ECO:0000313" key="36">
    <source>
        <dbReference type="Proteomes" id="UP000286581"/>
    </source>
</evidence>
<proteinExistence type="predicted"/>
<evidence type="ECO:0000313" key="27">
    <source>
        <dbReference type="Proteomes" id="UP000283683"/>
    </source>
</evidence>
<dbReference type="Proteomes" id="UP000284296">
    <property type="component" value="Unassembled WGS sequence"/>
</dbReference>
<dbReference type="Proteomes" id="UP000285865">
    <property type="component" value="Unassembled WGS sequence"/>
</dbReference>
<dbReference type="Proteomes" id="UP000286220">
    <property type="component" value="Unassembled WGS sequence"/>
</dbReference>
<evidence type="ECO:0000313" key="20">
    <source>
        <dbReference type="EMBL" id="RHI15818.1"/>
    </source>
</evidence>
<evidence type="ECO:0000313" key="14">
    <source>
        <dbReference type="EMBL" id="RGW85583.1"/>
    </source>
</evidence>
<sequence length="95" mass="10974">MNKYDILEGKLTAINAYIDTMCLESNATMEYLKQYKEYVNELIIAIQNRTIRNSNGAVMGLIRGVSDYDELCADDTFWQLVTDADNYYCNECQSF</sequence>
<evidence type="ECO:0000313" key="10">
    <source>
        <dbReference type="EMBL" id="RGR50929.1"/>
    </source>
</evidence>
<dbReference type="EMBL" id="QSAZ01000015">
    <property type="protein sequence ID" value="RGW85583.1"/>
    <property type="molecule type" value="Genomic_DNA"/>
</dbReference>
<dbReference type="Proteomes" id="UP000283765">
    <property type="component" value="Unassembled WGS sequence"/>
</dbReference>
<evidence type="ECO:0000313" key="15">
    <source>
        <dbReference type="EMBL" id="RHA08247.1"/>
    </source>
</evidence>
<evidence type="ECO:0000313" key="2">
    <source>
        <dbReference type="EMBL" id="MCB6962419.1"/>
    </source>
</evidence>
<evidence type="ECO:0000313" key="32">
    <source>
        <dbReference type="Proteomes" id="UP000285865"/>
    </source>
</evidence>
<evidence type="ECO:0000313" key="22">
    <source>
        <dbReference type="Proteomes" id="UP000260717"/>
    </source>
</evidence>
<dbReference type="EMBL" id="JAAILW010000060">
    <property type="protein sequence ID" value="NSC28651.1"/>
    <property type="molecule type" value="Genomic_DNA"/>
</dbReference>
<dbReference type="EMBL" id="WKQP01000055">
    <property type="protein sequence ID" value="MSC61676.1"/>
    <property type="molecule type" value="Genomic_DNA"/>
</dbReference>
<evidence type="ECO:0000313" key="1">
    <source>
        <dbReference type="EMBL" id="CUN30365.1"/>
    </source>
</evidence>
<evidence type="ECO:0000313" key="21">
    <source>
        <dbReference type="Proteomes" id="UP000095673"/>
    </source>
</evidence>
<dbReference type="EMBL" id="JAJCJQ010000058">
    <property type="protein sequence ID" value="MCB6962419.1"/>
    <property type="molecule type" value="Genomic_DNA"/>
</dbReference>
<dbReference type="EMBL" id="CYXM01000035">
    <property type="protein sequence ID" value="CUN30365.1"/>
    <property type="molecule type" value="Genomic_DNA"/>
</dbReference>
<dbReference type="Proteomes" id="UP001197847">
    <property type="component" value="Unassembled WGS sequence"/>
</dbReference>
<dbReference type="Proteomes" id="UP000261052">
    <property type="component" value="Unassembled WGS sequence"/>
</dbReference>
<dbReference type="EMBL" id="QRUJ01000051">
    <property type="protein sequence ID" value="RGR50929.1"/>
    <property type="molecule type" value="Genomic_DNA"/>
</dbReference>
<dbReference type="EMBL" id="QSUG01000008">
    <property type="protein sequence ID" value="RGN22735.1"/>
    <property type="molecule type" value="Genomic_DNA"/>
</dbReference>
<dbReference type="AlphaFoldDB" id="A0A173VW76"/>
<dbReference type="Proteomes" id="UP000260717">
    <property type="component" value="Unassembled WGS sequence"/>
</dbReference>
<evidence type="ECO:0000313" key="28">
    <source>
        <dbReference type="Proteomes" id="UP000283765"/>
    </source>
</evidence>
<evidence type="ECO:0000313" key="16">
    <source>
        <dbReference type="EMBL" id="RHA87756.1"/>
    </source>
</evidence>
<evidence type="ECO:0000313" key="25">
    <source>
        <dbReference type="Proteomes" id="UP000261052"/>
    </source>
</evidence>
<dbReference type="EMBL" id="QSFB01000047">
    <property type="protein sequence ID" value="RHA08247.1"/>
    <property type="molecule type" value="Genomic_DNA"/>
</dbReference>
<evidence type="ECO:0000313" key="29">
    <source>
        <dbReference type="Proteomes" id="UP000284296"/>
    </source>
</evidence>
<dbReference type="EMBL" id="QRKN01000038">
    <property type="protein sequence ID" value="RHI15818.1"/>
    <property type="molecule type" value="Genomic_DNA"/>
</dbReference>
<dbReference type="Proteomes" id="UP001197741">
    <property type="component" value="Unassembled WGS sequence"/>
</dbReference>
<dbReference type="EMBL" id="JAJFBX010000023">
    <property type="protein sequence ID" value="MCC2747999.1"/>
    <property type="molecule type" value="Genomic_DNA"/>
</dbReference>
<dbReference type="Proteomes" id="UP000095673">
    <property type="component" value="Unassembled WGS sequence"/>
</dbReference>
<dbReference type="GeneID" id="86989984"/>
<evidence type="ECO:0000313" key="30">
    <source>
        <dbReference type="Proteomes" id="UP000284835"/>
    </source>
</evidence>
<dbReference type="EMBL" id="QRXR01000064">
    <property type="protein sequence ID" value="RGU17794.1"/>
    <property type="molecule type" value="Genomic_DNA"/>
</dbReference>
<dbReference type="Proteomes" id="UP000286581">
    <property type="component" value="Unassembled WGS sequence"/>
</dbReference>
<dbReference type="Proteomes" id="UP000286104">
    <property type="component" value="Unassembled WGS sequence"/>
</dbReference>
<dbReference type="EMBL" id="QSQP01000049">
    <property type="protein sequence ID" value="RGK37886.1"/>
    <property type="molecule type" value="Genomic_DNA"/>
</dbReference>
<protein>
    <submittedName>
        <fullName evidence="1">Uncharacterized protein</fullName>
    </submittedName>
</protein>
<reference evidence="2" key="6">
    <citation type="submission" date="2021-10" db="EMBL/GenBank/DDBJ databases">
        <title>Collection of gut derived symbiotic bacterial strains cultured from healthy donors.</title>
        <authorList>
            <person name="Lin H."/>
            <person name="Littmann E."/>
            <person name="Kohout C."/>
            <person name="Pamer E.G."/>
        </authorList>
    </citation>
    <scope>NUCLEOTIDE SEQUENCE</scope>
    <source>
        <strain evidence="2">DFI.7.28A</strain>
    </source>
</reference>
<evidence type="ECO:0000313" key="26">
    <source>
        <dbReference type="Proteomes" id="UP000266066"/>
    </source>
</evidence>
<evidence type="ECO:0000313" key="31">
    <source>
        <dbReference type="Proteomes" id="UP000285290"/>
    </source>
</evidence>
<dbReference type="EMBL" id="QSTI01000007">
    <property type="protein sequence ID" value="RGM50786.1"/>
    <property type="molecule type" value="Genomic_DNA"/>
</dbReference>
<evidence type="ECO:0000313" key="11">
    <source>
        <dbReference type="EMBL" id="RGT76601.1"/>
    </source>
</evidence>
<evidence type="ECO:0000313" key="9">
    <source>
        <dbReference type="EMBL" id="RGN22735.1"/>
    </source>
</evidence>
<dbReference type="OrthoDB" id="9925697at2"/>
<evidence type="ECO:0000313" key="24">
    <source>
        <dbReference type="Proteomes" id="UP000260970"/>
    </source>
</evidence>
<evidence type="ECO:0000313" key="8">
    <source>
        <dbReference type="EMBL" id="RGM64997.1"/>
    </source>
</evidence>
<organism evidence="1 21">
    <name type="scientific">Agathobacter rectalis</name>
    <dbReference type="NCBI Taxonomy" id="39491"/>
    <lineage>
        <taxon>Bacteria</taxon>
        <taxon>Bacillati</taxon>
        <taxon>Bacillota</taxon>
        <taxon>Clostridia</taxon>
        <taxon>Lachnospirales</taxon>
        <taxon>Lachnospiraceae</taxon>
        <taxon>Agathobacter</taxon>
    </lineage>
</organism>
<dbReference type="EMBL" id="QSTP01000049">
    <property type="protein sequence ID" value="RGM64997.1"/>
    <property type="molecule type" value="Genomic_DNA"/>
</dbReference>
<dbReference type="RefSeq" id="WP_012744083.1">
    <property type="nucleotide sequence ID" value="NZ_CP092643.1"/>
</dbReference>
<evidence type="ECO:0000313" key="17">
    <source>
        <dbReference type="EMBL" id="RHC33839.1"/>
    </source>
</evidence>
<dbReference type="EMBL" id="QSKC01000032">
    <property type="protein sequence ID" value="RHE30168.1"/>
    <property type="molecule type" value="Genomic_DNA"/>
</dbReference>
<reference evidence="5" key="4">
    <citation type="journal article" date="2020" name="Cell Host Microbe">
        <title>Functional and Genomic Variation between Human-Derived Isolates of Lachnospiraceae Reveals Inter- and Intra-Species Diversity.</title>
        <authorList>
            <person name="Sorbara M.T."/>
            <person name="Littmann E.R."/>
            <person name="Fontana E."/>
            <person name="Moody T.U."/>
            <person name="Kohout C.E."/>
            <person name="Gjonbalaj M."/>
            <person name="Eaton V."/>
            <person name="Seok R."/>
            <person name="Leiner I.M."/>
            <person name="Pamer E.G."/>
        </authorList>
    </citation>
    <scope>NUCLEOTIDE SEQUENCE</scope>
    <source>
        <strain evidence="5">MSK.17.79</strain>
    </source>
</reference>
<evidence type="ECO:0000313" key="37">
    <source>
        <dbReference type="Proteomes" id="UP000479563"/>
    </source>
</evidence>
<dbReference type="EMBL" id="QSAE01000113">
    <property type="protein sequence ID" value="RGW33709.1"/>
    <property type="molecule type" value="Genomic_DNA"/>
</dbReference>
<dbReference type="Proteomes" id="UP000479563">
    <property type="component" value="Unassembled WGS sequence"/>
</dbReference>
<name>A0A173VW76_9FIRM</name>
<dbReference type="Proteomes" id="UP000285290">
    <property type="component" value="Unassembled WGS sequence"/>
</dbReference>
<evidence type="ECO:0000313" key="3">
    <source>
        <dbReference type="EMBL" id="MCC2747999.1"/>
    </source>
</evidence>
<evidence type="ECO:0000313" key="6">
    <source>
        <dbReference type="EMBL" id="RGK37886.1"/>
    </source>
</evidence>
<evidence type="ECO:0000313" key="13">
    <source>
        <dbReference type="EMBL" id="RGW33709.1"/>
    </source>
</evidence>
<dbReference type="EMBL" id="QSFZ01000032">
    <property type="protein sequence ID" value="RHA87756.1"/>
    <property type="molecule type" value="Genomic_DNA"/>
</dbReference>
<reference evidence="5" key="5">
    <citation type="submission" date="2020-02" db="EMBL/GenBank/DDBJ databases">
        <authorList>
            <person name="Littmann E."/>
            <person name="Sorbara M."/>
        </authorList>
    </citation>
    <scope>NUCLEOTIDE SEQUENCE</scope>
    <source>
        <strain evidence="5">MSK.17.79</strain>
    </source>
</reference>